<protein>
    <recommendedName>
        <fullName evidence="8">Cytochrome oxidase subunit II copper A binding domain-containing protein</fullName>
    </recommendedName>
</protein>
<proteinExistence type="inferred from homology"/>
<dbReference type="STRING" id="1802158.A2827_01060"/>
<keyword evidence="4 7" id="KW-0812">Transmembrane</keyword>
<dbReference type="InterPro" id="IPR028096">
    <property type="entry name" value="EfeO_Cupredoxin"/>
</dbReference>
<dbReference type="Pfam" id="PF07681">
    <property type="entry name" value="DoxX"/>
    <property type="match status" value="1"/>
</dbReference>
<feature type="transmembrane region" description="Helical" evidence="7">
    <location>
        <begin position="112"/>
        <end position="131"/>
    </location>
</feature>
<keyword evidence="3" id="KW-1003">Cell membrane</keyword>
<evidence type="ECO:0000259" key="8">
    <source>
        <dbReference type="PROSITE" id="PS50857"/>
    </source>
</evidence>
<evidence type="ECO:0000256" key="2">
    <source>
        <dbReference type="ARBA" id="ARBA00006679"/>
    </source>
</evidence>
<gene>
    <name evidence="9" type="ORF">A2827_01060</name>
</gene>
<comment type="caution">
    <text evidence="9">The sequence shown here is derived from an EMBL/GenBank/DDBJ whole genome shotgun (WGS) entry which is preliminary data.</text>
</comment>
<dbReference type="EMBL" id="MHOD01000022">
    <property type="protein sequence ID" value="OGZ57787.1"/>
    <property type="molecule type" value="Genomic_DNA"/>
</dbReference>
<evidence type="ECO:0000313" key="10">
    <source>
        <dbReference type="Proteomes" id="UP000177932"/>
    </source>
</evidence>
<evidence type="ECO:0000256" key="4">
    <source>
        <dbReference type="ARBA" id="ARBA00022692"/>
    </source>
</evidence>
<dbReference type="SUPFAM" id="SSF49503">
    <property type="entry name" value="Cupredoxins"/>
    <property type="match status" value="1"/>
</dbReference>
<evidence type="ECO:0000256" key="6">
    <source>
        <dbReference type="ARBA" id="ARBA00023136"/>
    </source>
</evidence>
<evidence type="ECO:0000256" key="7">
    <source>
        <dbReference type="SAM" id="Phobius"/>
    </source>
</evidence>
<dbReference type="PANTHER" id="PTHR33452:SF1">
    <property type="entry name" value="INNER MEMBRANE PROTEIN YPHA-RELATED"/>
    <property type="match status" value="1"/>
</dbReference>
<feature type="transmembrane region" description="Helical" evidence="7">
    <location>
        <begin position="160"/>
        <end position="178"/>
    </location>
</feature>
<evidence type="ECO:0000256" key="3">
    <source>
        <dbReference type="ARBA" id="ARBA00022475"/>
    </source>
</evidence>
<feature type="transmembrane region" description="Helical" evidence="7">
    <location>
        <begin position="52"/>
        <end position="75"/>
    </location>
</feature>
<feature type="transmembrane region" description="Helical" evidence="7">
    <location>
        <begin position="12"/>
        <end position="31"/>
    </location>
</feature>
<organism evidence="9 10">
    <name type="scientific">Candidatus Spechtbacteria bacterium RIFCSPHIGHO2_01_FULL_43_30</name>
    <dbReference type="NCBI Taxonomy" id="1802158"/>
    <lineage>
        <taxon>Bacteria</taxon>
        <taxon>Candidatus Spechtiibacteriota</taxon>
    </lineage>
</organism>
<dbReference type="GO" id="GO:0004129">
    <property type="term" value="F:cytochrome-c oxidase activity"/>
    <property type="evidence" value="ECO:0007669"/>
    <property type="project" value="InterPro"/>
</dbReference>
<dbReference type="GO" id="GO:0005507">
    <property type="term" value="F:copper ion binding"/>
    <property type="evidence" value="ECO:0007669"/>
    <property type="project" value="InterPro"/>
</dbReference>
<dbReference type="GO" id="GO:0005886">
    <property type="term" value="C:plasma membrane"/>
    <property type="evidence" value="ECO:0007669"/>
    <property type="project" value="UniProtKB-SubCell"/>
</dbReference>
<dbReference type="Gene3D" id="2.60.40.420">
    <property type="entry name" value="Cupredoxins - blue copper proteins"/>
    <property type="match status" value="1"/>
</dbReference>
<feature type="transmembrane region" description="Helical" evidence="7">
    <location>
        <begin position="81"/>
        <end position="100"/>
    </location>
</feature>
<keyword evidence="5 7" id="KW-1133">Transmembrane helix</keyword>
<dbReference type="AlphaFoldDB" id="A0A1G2H5N9"/>
<reference evidence="9 10" key="1">
    <citation type="journal article" date="2016" name="Nat. Commun.">
        <title>Thousands of microbial genomes shed light on interconnected biogeochemical processes in an aquifer system.</title>
        <authorList>
            <person name="Anantharaman K."/>
            <person name="Brown C.T."/>
            <person name="Hug L.A."/>
            <person name="Sharon I."/>
            <person name="Castelle C.J."/>
            <person name="Probst A.J."/>
            <person name="Thomas B.C."/>
            <person name="Singh A."/>
            <person name="Wilkins M.J."/>
            <person name="Karaoz U."/>
            <person name="Brodie E.L."/>
            <person name="Williams K.H."/>
            <person name="Hubbard S.S."/>
            <person name="Banfield J.F."/>
        </authorList>
    </citation>
    <scope>NUCLEOTIDE SEQUENCE [LARGE SCALE GENOMIC DNA]</scope>
</reference>
<comment type="similarity">
    <text evidence="2">Belongs to the DoxX family.</text>
</comment>
<dbReference type="InterPro" id="IPR008972">
    <property type="entry name" value="Cupredoxin"/>
</dbReference>
<dbReference type="PROSITE" id="PS50857">
    <property type="entry name" value="COX2_CUA"/>
    <property type="match status" value="1"/>
</dbReference>
<feature type="domain" description="Cytochrome oxidase subunit II copper A binding" evidence="8">
    <location>
        <begin position="195"/>
        <end position="287"/>
    </location>
</feature>
<dbReference type="PANTHER" id="PTHR33452">
    <property type="entry name" value="OXIDOREDUCTASE CATD-RELATED"/>
    <property type="match status" value="1"/>
</dbReference>
<name>A0A1G2H5N9_9BACT</name>
<dbReference type="Proteomes" id="UP000177932">
    <property type="component" value="Unassembled WGS sequence"/>
</dbReference>
<dbReference type="InterPro" id="IPR032808">
    <property type="entry name" value="DoxX"/>
</dbReference>
<evidence type="ECO:0000256" key="5">
    <source>
        <dbReference type="ARBA" id="ARBA00022989"/>
    </source>
</evidence>
<sequence length="287" mass="31924">MKIEYFDNPQRFAPFFLRLGLAGVFITFGSHKLINPAQSVFEAQLLLKDFNVFNIGALNYFLGITEVFIGVAFILGYKSRAFSILACALMLSFFVSNITAAESINPGVLRDLGLIGAAIALFLLGSGALSIDGSSEDAVSAGKSGDTVYKKFFGLASSKYFKLILLALVIFSSVYAYNRFYNPETITKSAVTGNIMEIQMRVLKNQWKWAPSEIYVNTGDKVRLFIYNEDARDHGFALDKYNVNERLLPERTTLVEFDAYITGEFVFSCSVQCGEGHYDQVGKLIVR</sequence>
<comment type="subcellular location">
    <subcellularLocation>
        <location evidence="1">Cell membrane</location>
        <topology evidence="1">Multi-pass membrane protein</topology>
    </subcellularLocation>
</comment>
<evidence type="ECO:0000313" key="9">
    <source>
        <dbReference type="EMBL" id="OGZ57787.1"/>
    </source>
</evidence>
<accession>A0A1G2H5N9</accession>
<dbReference type="InterPro" id="IPR051907">
    <property type="entry name" value="DoxX-like_oxidoreductase"/>
</dbReference>
<dbReference type="InterPro" id="IPR002429">
    <property type="entry name" value="CcO_II-like_C"/>
</dbReference>
<evidence type="ECO:0000256" key="1">
    <source>
        <dbReference type="ARBA" id="ARBA00004651"/>
    </source>
</evidence>
<dbReference type="Pfam" id="PF13473">
    <property type="entry name" value="Cupredoxin_1"/>
    <property type="match status" value="1"/>
</dbReference>
<keyword evidence="6 7" id="KW-0472">Membrane</keyword>